<dbReference type="PANTHER" id="PTHR47428:SF1">
    <property type="entry name" value="REGULATORY PROTEIN MIG1-RELATED"/>
    <property type="match status" value="1"/>
</dbReference>
<dbReference type="GO" id="GO:0005634">
    <property type="term" value="C:nucleus"/>
    <property type="evidence" value="ECO:0007669"/>
    <property type="project" value="UniProtKB-SubCell"/>
</dbReference>
<evidence type="ECO:0000313" key="12">
    <source>
        <dbReference type="EMBL" id="KAK7690211.1"/>
    </source>
</evidence>
<evidence type="ECO:0000256" key="3">
    <source>
        <dbReference type="ARBA" id="ARBA00022737"/>
    </source>
</evidence>
<feature type="region of interest" description="Disordered" evidence="10">
    <location>
        <begin position="86"/>
        <end position="175"/>
    </location>
</feature>
<dbReference type="PROSITE" id="PS50157">
    <property type="entry name" value="ZINC_FINGER_C2H2_2"/>
    <property type="match status" value="2"/>
</dbReference>
<proteinExistence type="predicted"/>
<dbReference type="SMART" id="SM00355">
    <property type="entry name" value="ZnF_C2H2"/>
    <property type="match status" value="2"/>
</dbReference>
<feature type="compositionally biased region" description="Basic and acidic residues" evidence="10">
    <location>
        <begin position="110"/>
        <end position="120"/>
    </location>
</feature>
<evidence type="ECO:0000256" key="6">
    <source>
        <dbReference type="ARBA" id="ARBA00023015"/>
    </source>
</evidence>
<feature type="compositionally biased region" description="Gly residues" evidence="10">
    <location>
        <begin position="727"/>
        <end position="737"/>
    </location>
</feature>
<feature type="domain" description="C2H2-type" evidence="11">
    <location>
        <begin position="33"/>
        <end position="62"/>
    </location>
</feature>
<dbReference type="AlphaFoldDB" id="A0AAW0GKV9"/>
<keyword evidence="5" id="KW-0862">Zinc</keyword>
<gene>
    <name evidence="12" type="ORF">QCA50_006863</name>
</gene>
<feature type="compositionally biased region" description="Polar residues" evidence="10">
    <location>
        <begin position="158"/>
        <end position="175"/>
    </location>
</feature>
<keyword evidence="2" id="KW-0479">Metal-binding</keyword>
<dbReference type="PANTHER" id="PTHR47428">
    <property type="entry name" value="REGULATORY PROTEIN MIG1-RELATED"/>
    <property type="match status" value="1"/>
</dbReference>
<reference evidence="12 13" key="1">
    <citation type="submission" date="2022-09" db="EMBL/GenBank/DDBJ databases">
        <authorList>
            <person name="Palmer J.M."/>
        </authorList>
    </citation>
    <scope>NUCLEOTIDE SEQUENCE [LARGE SCALE GENOMIC DNA]</scope>
    <source>
        <strain evidence="12 13">DSM 7382</strain>
    </source>
</reference>
<feature type="compositionally biased region" description="Polar residues" evidence="10">
    <location>
        <begin position="394"/>
        <end position="405"/>
    </location>
</feature>
<feature type="compositionally biased region" description="Low complexity" evidence="10">
    <location>
        <begin position="382"/>
        <end position="393"/>
    </location>
</feature>
<feature type="compositionally biased region" description="Basic residues" evidence="10">
    <location>
        <begin position="337"/>
        <end position="348"/>
    </location>
</feature>
<feature type="region of interest" description="Disordered" evidence="10">
    <location>
        <begin position="625"/>
        <end position="669"/>
    </location>
</feature>
<dbReference type="InterPro" id="IPR013087">
    <property type="entry name" value="Znf_C2H2_type"/>
</dbReference>
<dbReference type="Pfam" id="PF00096">
    <property type="entry name" value="zf-C2H2"/>
    <property type="match status" value="2"/>
</dbReference>
<dbReference type="EMBL" id="JASBNA010000007">
    <property type="protein sequence ID" value="KAK7690211.1"/>
    <property type="molecule type" value="Genomic_DNA"/>
</dbReference>
<dbReference type="GO" id="GO:0000981">
    <property type="term" value="F:DNA-binding transcription factor activity, RNA polymerase II-specific"/>
    <property type="evidence" value="ECO:0007669"/>
    <property type="project" value="UniProtKB-ARBA"/>
</dbReference>
<dbReference type="GO" id="GO:0000978">
    <property type="term" value="F:RNA polymerase II cis-regulatory region sequence-specific DNA binding"/>
    <property type="evidence" value="ECO:0007669"/>
    <property type="project" value="TreeGrafter"/>
</dbReference>
<organism evidence="12 13">
    <name type="scientific">Cerrena zonata</name>
    <dbReference type="NCBI Taxonomy" id="2478898"/>
    <lineage>
        <taxon>Eukaryota</taxon>
        <taxon>Fungi</taxon>
        <taxon>Dikarya</taxon>
        <taxon>Basidiomycota</taxon>
        <taxon>Agaricomycotina</taxon>
        <taxon>Agaricomycetes</taxon>
        <taxon>Polyporales</taxon>
        <taxon>Cerrenaceae</taxon>
        <taxon>Cerrena</taxon>
    </lineage>
</organism>
<dbReference type="GO" id="GO:0000433">
    <property type="term" value="P:carbon catabolite repression of transcription from RNA polymerase II promoter by glucose"/>
    <property type="evidence" value="ECO:0007669"/>
    <property type="project" value="TreeGrafter"/>
</dbReference>
<feature type="compositionally biased region" description="Basic residues" evidence="10">
    <location>
        <begin position="98"/>
        <end position="109"/>
    </location>
</feature>
<dbReference type="SUPFAM" id="SSF57667">
    <property type="entry name" value="beta-beta-alpha zinc fingers"/>
    <property type="match status" value="1"/>
</dbReference>
<feature type="compositionally biased region" description="Polar residues" evidence="10">
    <location>
        <begin position="527"/>
        <end position="536"/>
    </location>
</feature>
<evidence type="ECO:0000256" key="1">
    <source>
        <dbReference type="ARBA" id="ARBA00004123"/>
    </source>
</evidence>
<evidence type="ECO:0000256" key="4">
    <source>
        <dbReference type="ARBA" id="ARBA00022771"/>
    </source>
</evidence>
<accession>A0AAW0GKV9</accession>
<feature type="compositionally biased region" description="Basic and acidic residues" evidence="10">
    <location>
        <begin position="271"/>
        <end position="289"/>
    </location>
</feature>
<evidence type="ECO:0000256" key="8">
    <source>
        <dbReference type="ARBA" id="ARBA00023242"/>
    </source>
</evidence>
<keyword evidence="3" id="KW-0677">Repeat</keyword>
<name>A0AAW0GKV9_9APHY</name>
<comment type="caution">
    <text evidence="12">The sequence shown here is derived from an EMBL/GenBank/DDBJ whole genome shotgun (WGS) entry which is preliminary data.</text>
</comment>
<feature type="compositionally biased region" description="Pro residues" evidence="10">
    <location>
        <begin position="628"/>
        <end position="638"/>
    </location>
</feature>
<comment type="subcellular location">
    <subcellularLocation>
        <location evidence="1">Nucleus</location>
    </subcellularLocation>
</comment>
<dbReference type="GO" id="GO:0005737">
    <property type="term" value="C:cytoplasm"/>
    <property type="evidence" value="ECO:0007669"/>
    <property type="project" value="TreeGrafter"/>
</dbReference>
<evidence type="ECO:0000256" key="10">
    <source>
        <dbReference type="SAM" id="MobiDB-lite"/>
    </source>
</evidence>
<keyword evidence="13" id="KW-1185">Reference proteome</keyword>
<dbReference type="InterPro" id="IPR036236">
    <property type="entry name" value="Znf_C2H2_sf"/>
</dbReference>
<dbReference type="Proteomes" id="UP001385951">
    <property type="component" value="Unassembled WGS sequence"/>
</dbReference>
<keyword evidence="6" id="KW-0805">Transcription regulation</keyword>
<feature type="compositionally biased region" description="Basic residues" evidence="10">
    <location>
        <begin position="458"/>
        <end position="469"/>
    </location>
</feature>
<feature type="domain" description="C2H2-type" evidence="11">
    <location>
        <begin position="63"/>
        <end position="92"/>
    </location>
</feature>
<evidence type="ECO:0000259" key="11">
    <source>
        <dbReference type="PROSITE" id="PS50157"/>
    </source>
</evidence>
<feature type="region of interest" description="Disordered" evidence="10">
    <location>
        <begin position="712"/>
        <end position="751"/>
    </location>
</feature>
<dbReference type="GO" id="GO:0008270">
    <property type="term" value="F:zinc ion binding"/>
    <property type="evidence" value="ECO:0007669"/>
    <property type="project" value="UniProtKB-KW"/>
</dbReference>
<dbReference type="PROSITE" id="PS00028">
    <property type="entry name" value="ZINC_FINGER_C2H2_1"/>
    <property type="match status" value="2"/>
</dbReference>
<dbReference type="InterPro" id="IPR051007">
    <property type="entry name" value="creA/MIG_C2H2-ZnF"/>
</dbReference>
<protein>
    <recommendedName>
        <fullName evidence="11">C2H2-type domain-containing protein</fullName>
    </recommendedName>
</protein>
<dbReference type="Gene3D" id="3.30.160.60">
    <property type="entry name" value="Classic Zinc Finger"/>
    <property type="match status" value="2"/>
</dbReference>
<evidence type="ECO:0000256" key="5">
    <source>
        <dbReference type="ARBA" id="ARBA00022833"/>
    </source>
</evidence>
<evidence type="ECO:0000256" key="2">
    <source>
        <dbReference type="ARBA" id="ARBA00022723"/>
    </source>
</evidence>
<feature type="compositionally biased region" description="Low complexity" evidence="10">
    <location>
        <begin position="537"/>
        <end position="592"/>
    </location>
</feature>
<evidence type="ECO:0000256" key="9">
    <source>
        <dbReference type="PROSITE-ProRule" id="PRU00042"/>
    </source>
</evidence>
<keyword evidence="7" id="KW-0804">Transcription</keyword>
<dbReference type="FunFam" id="3.30.160.60:FF:000018">
    <property type="entry name" value="Krueppel-like factor 15"/>
    <property type="match status" value="1"/>
</dbReference>
<keyword evidence="4 9" id="KW-0863">Zinc-finger</keyword>
<feature type="region of interest" description="Disordered" evidence="10">
    <location>
        <begin position="266"/>
        <end position="612"/>
    </location>
</feature>
<evidence type="ECO:0000256" key="7">
    <source>
        <dbReference type="ARBA" id="ARBA00023163"/>
    </source>
</evidence>
<sequence>MNIFYDPRLIMDTVAHPAPLPPPPQEKVIARPYKCPYPLCGRAFSRLEHQTRHIRTHTGEKPFLCSHPGCEKRFSRSDELTRHARIHNNNHDHSSSSKSKKTRVDHHHGHPMDEDVEPRHNGHSRRQSEDLLEAVRGVRAKKKARSRANSDDEDESYARTTAYSSESSSLGHTSRISHIDSRLPTHVPNPSAFSALSSAAVEELYALEREEAIRRAEYEVRHIEAIRRAEYEARCADILSLHGRISKSGSATPLYAAPGERGVDESYLGISRERERERDRDRAYEDGGFHHGRHFSLSSIRRDNVPSSLHPHSSGHVVDANAPPSARGHTHGTWSHPYHHPPPSHRHHSGCDREEPPSPISSDGESIIQSKSPRHLSSLTAPHTSHPHSSSHTYNGPDQPQSIQGTKADFTFTPSTSPFLGGLRTLNIHSSGPSRAPSPFRLSPPSLESPVEEYAPHSHSHSHSSRRRIPSLVGSPPRQIFGSKKRGSTGDLVSYGKQHSFSYSNERERASYSPNGPYGIPPYIHESSLTALPTPQLSSGPSSSGSSPGSHHHSLSSYMGGQHHGSMSGSGSLSASSSRPASPPLWSQNRSPGAHHSHSAHPYHAQREHPHHHLAHSVRVAFGMTPIHPRPSRNPVPPSSSSNDRHSDAPTAVHFNMNPPTSLSAAATSHSLSVPVSRASSPPIKLPPLKLPSSPSSPSHRGHALLSVKDLLNPDSGSGRSEMNGVNGVGNEVGGGMTESAPEGEEKVALPRFSEVEAATGSRRC</sequence>
<keyword evidence="8" id="KW-0539">Nucleus</keyword>
<feature type="compositionally biased region" description="Polar residues" evidence="10">
    <location>
        <begin position="360"/>
        <end position="381"/>
    </location>
</feature>
<dbReference type="FunFam" id="3.30.160.60:FF:000125">
    <property type="entry name" value="Putative zinc finger protein 143"/>
    <property type="match status" value="1"/>
</dbReference>
<evidence type="ECO:0000313" key="13">
    <source>
        <dbReference type="Proteomes" id="UP001385951"/>
    </source>
</evidence>